<protein>
    <submittedName>
        <fullName evidence="2">Dienelactone hydrolase</fullName>
    </submittedName>
</protein>
<name>A0A8J4E076_9ACTN</name>
<dbReference type="InterPro" id="IPR029058">
    <property type="entry name" value="AB_hydrolase_fold"/>
</dbReference>
<dbReference type="Pfam" id="PF01738">
    <property type="entry name" value="DLH"/>
    <property type="match status" value="1"/>
</dbReference>
<feature type="domain" description="Dienelactone hydrolase" evidence="1">
    <location>
        <begin position="4"/>
        <end position="185"/>
    </location>
</feature>
<sequence length="188" mass="19455">MRHVALFHSVYGLRPAVSAAADLFRAAGHHVTAPDLYAGRVAQSIEEGFAISGRVGWTTILRRAHEALDGLPADTVLAGLSMGAGVAGAVLAERPEAAGLLLLHGTGGDPRTVPAGLPVHVHVGEADAMFPPADVAAWRDAMTAAGAAVDLFTYPAVGHFFTDSGVSEFDPAAAELAWQRGLRFVDAL</sequence>
<evidence type="ECO:0000313" key="3">
    <source>
        <dbReference type="Proteomes" id="UP000612585"/>
    </source>
</evidence>
<dbReference type="EMBL" id="BOPG01000012">
    <property type="protein sequence ID" value="GIJ54747.1"/>
    <property type="molecule type" value="Genomic_DNA"/>
</dbReference>
<dbReference type="PANTHER" id="PTHR46623:SF6">
    <property type="entry name" value="ALPHA_BETA-HYDROLASES SUPERFAMILY PROTEIN"/>
    <property type="match status" value="1"/>
</dbReference>
<reference evidence="2" key="1">
    <citation type="submission" date="2021-01" db="EMBL/GenBank/DDBJ databases">
        <title>Whole genome shotgun sequence of Virgisporangium aurantiacum NBRC 16421.</title>
        <authorList>
            <person name="Komaki H."/>
            <person name="Tamura T."/>
        </authorList>
    </citation>
    <scope>NUCLEOTIDE SEQUENCE</scope>
    <source>
        <strain evidence="2">NBRC 16421</strain>
    </source>
</reference>
<evidence type="ECO:0000313" key="2">
    <source>
        <dbReference type="EMBL" id="GIJ54747.1"/>
    </source>
</evidence>
<accession>A0A8J4E076</accession>
<dbReference type="InterPro" id="IPR051049">
    <property type="entry name" value="Dienelactone_hydrolase-like"/>
</dbReference>
<keyword evidence="2" id="KW-0378">Hydrolase</keyword>
<dbReference type="AlphaFoldDB" id="A0A8J4E076"/>
<dbReference type="RefSeq" id="WP_203990321.1">
    <property type="nucleotide sequence ID" value="NZ_BOPG01000012.1"/>
</dbReference>
<dbReference type="SUPFAM" id="SSF53474">
    <property type="entry name" value="alpha/beta-Hydrolases"/>
    <property type="match status" value="1"/>
</dbReference>
<evidence type="ECO:0000259" key="1">
    <source>
        <dbReference type="Pfam" id="PF01738"/>
    </source>
</evidence>
<dbReference type="InterPro" id="IPR002925">
    <property type="entry name" value="Dienelactn_hydro"/>
</dbReference>
<proteinExistence type="predicted"/>
<dbReference type="PANTHER" id="PTHR46623">
    <property type="entry name" value="CARBOXYMETHYLENEBUTENOLIDASE-RELATED"/>
    <property type="match status" value="1"/>
</dbReference>
<gene>
    <name evidence="2" type="ORF">Vau01_022630</name>
</gene>
<dbReference type="GO" id="GO:0016787">
    <property type="term" value="F:hydrolase activity"/>
    <property type="evidence" value="ECO:0007669"/>
    <property type="project" value="UniProtKB-KW"/>
</dbReference>
<dbReference type="Gene3D" id="3.40.50.1820">
    <property type="entry name" value="alpha/beta hydrolase"/>
    <property type="match status" value="1"/>
</dbReference>
<comment type="caution">
    <text evidence="2">The sequence shown here is derived from an EMBL/GenBank/DDBJ whole genome shotgun (WGS) entry which is preliminary data.</text>
</comment>
<dbReference type="Proteomes" id="UP000612585">
    <property type="component" value="Unassembled WGS sequence"/>
</dbReference>
<organism evidence="2 3">
    <name type="scientific">Virgisporangium aurantiacum</name>
    <dbReference type="NCBI Taxonomy" id="175570"/>
    <lineage>
        <taxon>Bacteria</taxon>
        <taxon>Bacillati</taxon>
        <taxon>Actinomycetota</taxon>
        <taxon>Actinomycetes</taxon>
        <taxon>Micromonosporales</taxon>
        <taxon>Micromonosporaceae</taxon>
        <taxon>Virgisporangium</taxon>
    </lineage>
</organism>
<keyword evidence="3" id="KW-1185">Reference proteome</keyword>